<name>A0AAE1HJY6_9NEOP</name>
<gene>
    <name evidence="2" type="ORF">KUF71_001500</name>
</gene>
<reference evidence="2" key="1">
    <citation type="submission" date="2021-07" db="EMBL/GenBank/DDBJ databases">
        <authorList>
            <person name="Catto M.A."/>
            <person name="Jacobson A."/>
            <person name="Kennedy G."/>
            <person name="Labadie P."/>
            <person name="Hunt B.G."/>
            <person name="Srinivasan R."/>
        </authorList>
    </citation>
    <scope>NUCLEOTIDE SEQUENCE</scope>
    <source>
        <strain evidence="2">PL_HMW_Pooled</strain>
        <tissue evidence="2">Head</tissue>
    </source>
</reference>
<dbReference type="EMBL" id="JAHWGI010001107">
    <property type="protein sequence ID" value="KAK3922704.1"/>
    <property type="molecule type" value="Genomic_DNA"/>
</dbReference>
<organism evidence="2 3">
    <name type="scientific">Frankliniella fusca</name>
    <dbReference type="NCBI Taxonomy" id="407009"/>
    <lineage>
        <taxon>Eukaryota</taxon>
        <taxon>Metazoa</taxon>
        <taxon>Ecdysozoa</taxon>
        <taxon>Arthropoda</taxon>
        <taxon>Hexapoda</taxon>
        <taxon>Insecta</taxon>
        <taxon>Pterygota</taxon>
        <taxon>Neoptera</taxon>
        <taxon>Paraneoptera</taxon>
        <taxon>Thysanoptera</taxon>
        <taxon>Terebrantia</taxon>
        <taxon>Thripoidea</taxon>
        <taxon>Thripidae</taxon>
        <taxon>Frankliniella</taxon>
    </lineage>
</organism>
<keyword evidence="3" id="KW-1185">Reference proteome</keyword>
<dbReference type="Proteomes" id="UP001219518">
    <property type="component" value="Unassembled WGS sequence"/>
</dbReference>
<sequence>MAQGDPIQPQPMAASRASDLEGLTETGHRAGHQEGLFPKKHSGSSRGAVGSTSRTDWPVGQILKTIYQREEEKSAN</sequence>
<comment type="caution">
    <text evidence="2">The sequence shown here is derived from an EMBL/GenBank/DDBJ whole genome shotgun (WGS) entry which is preliminary data.</text>
</comment>
<accession>A0AAE1HJY6</accession>
<evidence type="ECO:0000313" key="3">
    <source>
        <dbReference type="Proteomes" id="UP001219518"/>
    </source>
</evidence>
<evidence type="ECO:0000313" key="2">
    <source>
        <dbReference type="EMBL" id="KAK3922704.1"/>
    </source>
</evidence>
<feature type="region of interest" description="Disordered" evidence="1">
    <location>
        <begin position="1"/>
        <end position="60"/>
    </location>
</feature>
<evidence type="ECO:0000256" key="1">
    <source>
        <dbReference type="SAM" id="MobiDB-lite"/>
    </source>
</evidence>
<protein>
    <submittedName>
        <fullName evidence="2">Uncharacterized protein</fullName>
    </submittedName>
</protein>
<dbReference type="AlphaFoldDB" id="A0AAE1HJY6"/>
<reference evidence="2" key="2">
    <citation type="journal article" date="2023" name="BMC Genomics">
        <title>Pest status, molecular evolution, and epigenetic factors derived from the genome assembly of Frankliniella fusca, a thysanopteran phytovirus vector.</title>
        <authorList>
            <person name="Catto M.A."/>
            <person name="Labadie P.E."/>
            <person name="Jacobson A.L."/>
            <person name="Kennedy G.G."/>
            <person name="Srinivasan R."/>
            <person name="Hunt B.G."/>
        </authorList>
    </citation>
    <scope>NUCLEOTIDE SEQUENCE</scope>
    <source>
        <strain evidence="2">PL_HMW_Pooled</strain>
    </source>
</reference>
<proteinExistence type="predicted"/>